<proteinExistence type="predicted"/>
<keyword evidence="2" id="KW-0812">Transmembrane</keyword>
<gene>
    <name evidence="3" type="ORF">ASPNIDRAFT_37171</name>
</gene>
<reference evidence="3 4" key="1">
    <citation type="journal article" date="2011" name="Genome Res.">
        <title>Comparative genomics of citric-acid-producing Aspergillus niger ATCC 1015 versus enzyme-producing CBS 513.88.</title>
        <authorList>
            <person name="Andersen M.R."/>
            <person name="Salazar M.P."/>
            <person name="Schaap P.J."/>
            <person name="van de Vondervoort P.J."/>
            <person name="Culley D."/>
            <person name="Thykaer J."/>
            <person name="Frisvad J.C."/>
            <person name="Nielsen K.F."/>
            <person name="Albang R."/>
            <person name="Albermann K."/>
            <person name="Berka R.M."/>
            <person name="Braus G.H."/>
            <person name="Braus-Stromeyer S.A."/>
            <person name="Corrochano L.M."/>
            <person name="Dai Z."/>
            <person name="van Dijck P.W."/>
            <person name="Hofmann G."/>
            <person name="Lasure L.L."/>
            <person name="Magnuson J.K."/>
            <person name="Menke H."/>
            <person name="Meijer M."/>
            <person name="Meijer S.L."/>
            <person name="Nielsen J.B."/>
            <person name="Nielsen M.L."/>
            <person name="van Ooyen A.J."/>
            <person name="Pel H.J."/>
            <person name="Poulsen L."/>
            <person name="Samson R.A."/>
            <person name="Stam H."/>
            <person name="Tsang A."/>
            <person name="van den Brink J.M."/>
            <person name="Atkins A."/>
            <person name="Aerts A."/>
            <person name="Shapiro H."/>
            <person name="Pangilinan J."/>
            <person name="Salamov A."/>
            <person name="Lou Y."/>
            <person name="Lindquist E."/>
            <person name="Lucas S."/>
            <person name="Grimwood J."/>
            <person name="Grigoriev I.V."/>
            <person name="Kubicek C.P."/>
            <person name="Martinez D."/>
            <person name="van Peij N.N."/>
            <person name="Roubos J.A."/>
            <person name="Nielsen J."/>
            <person name="Baker S.E."/>
        </authorList>
    </citation>
    <scope>NUCLEOTIDE SEQUENCE [LARGE SCALE GENOMIC DNA]</scope>
    <source>
        <strain evidence="4">ATCC 1015 / CBS 113.46 / FGSC A1144 / LSHB Ac4 / NCTC 3858a / NRRL 328 / USDA 3528.7</strain>
    </source>
</reference>
<organism evidence="3 4">
    <name type="scientific">Aspergillus niger (strain ATCC 1015 / CBS 113.46 / FGSC A1144 / LSHB Ac4 / NCTC 3858a / NRRL 328 / USDA 3528.7)</name>
    <dbReference type="NCBI Taxonomy" id="380704"/>
    <lineage>
        <taxon>Eukaryota</taxon>
        <taxon>Fungi</taxon>
        <taxon>Dikarya</taxon>
        <taxon>Ascomycota</taxon>
        <taxon>Pezizomycotina</taxon>
        <taxon>Eurotiomycetes</taxon>
        <taxon>Eurotiomycetidae</taxon>
        <taxon>Eurotiales</taxon>
        <taxon>Aspergillaceae</taxon>
        <taxon>Aspergillus</taxon>
        <taxon>Aspergillus subgen. Circumdati</taxon>
    </lineage>
</organism>
<evidence type="ECO:0000256" key="1">
    <source>
        <dbReference type="SAM" id="MobiDB-lite"/>
    </source>
</evidence>
<keyword evidence="2" id="KW-0472">Membrane</keyword>
<evidence type="ECO:0000256" key="2">
    <source>
        <dbReference type="SAM" id="Phobius"/>
    </source>
</evidence>
<protein>
    <submittedName>
        <fullName evidence="3">Uncharacterized protein</fullName>
    </submittedName>
</protein>
<comment type="caution">
    <text evidence="3">The sequence shown here is derived from an EMBL/GenBank/DDBJ whole genome shotgun (WGS) entry which is preliminary data.</text>
</comment>
<dbReference type="EMBL" id="ACJE01000010">
    <property type="protein sequence ID" value="EHA23146.1"/>
    <property type="molecule type" value="Genomic_DNA"/>
</dbReference>
<dbReference type="OrthoDB" id="4503624at2759"/>
<feature type="region of interest" description="Disordered" evidence="1">
    <location>
        <begin position="1"/>
        <end position="104"/>
    </location>
</feature>
<name>G3Y3V1_ASPNA</name>
<feature type="compositionally biased region" description="Polar residues" evidence="1">
    <location>
        <begin position="1"/>
        <end position="20"/>
    </location>
</feature>
<dbReference type="VEuPathDB" id="FungiDB:ASPNIDRAFT2_37171"/>
<feature type="transmembrane region" description="Helical" evidence="2">
    <location>
        <begin position="112"/>
        <end position="135"/>
    </location>
</feature>
<sequence length="183" mass="20573">MQGLIGSQSIPTLHTGNLTLNPPRLSEEEEDSIDSENTTVQKYNYNHRYRNNSSSSSSSSPTNHPPDIEKCQPYRGYRQHDDDDDDDDTEILSNASGDDSINSNGRPKSRVVMLYAACYVAFAILSFFSAAYYFLCWMPLIRFRAVIGGCAYRADTRNNGRHGNLTVEDMIDPTLHLAGRRPE</sequence>
<dbReference type="AlphaFoldDB" id="G3Y3V1"/>
<accession>G3Y3V1</accession>
<dbReference type="Proteomes" id="UP000009038">
    <property type="component" value="Unassembled WGS sequence"/>
</dbReference>
<evidence type="ECO:0000313" key="3">
    <source>
        <dbReference type="EMBL" id="EHA23146.1"/>
    </source>
</evidence>
<keyword evidence="2" id="KW-1133">Transmembrane helix</keyword>
<feature type="compositionally biased region" description="Polar residues" evidence="1">
    <location>
        <begin position="91"/>
        <end position="104"/>
    </location>
</feature>
<evidence type="ECO:0000313" key="4">
    <source>
        <dbReference type="Proteomes" id="UP000009038"/>
    </source>
</evidence>
<dbReference type="HOGENOM" id="CLU_1474845_0_0_1"/>